<gene>
    <name evidence="12" type="ORF">C1SCF055_LOCUS8266</name>
</gene>
<dbReference type="GO" id="GO:0016020">
    <property type="term" value="C:membrane"/>
    <property type="evidence" value="ECO:0007669"/>
    <property type="project" value="UniProtKB-SubCell"/>
</dbReference>
<keyword evidence="4" id="KW-0813">Transport</keyword>
<keyword evidence="7" id="KW-1133">Transmembrane helix</keyword>
<proteinExistence type="inferred from homology"/>
<name>A0A9P1FNC8_9DINO</name>
<comment type="subunit">
    <text evidence="9">The 4 large subunits of the cytochrome b6-f complex are cytochrome b6, subunit IV (17 kDa polypeptide, PetD), cytochrome f and the Rieske protein, while the 4 small subunits are PetG, PetL, PetM and PetN. The complex functions as a dimer.</text>
</comment>
<protein>
    <recommendedName>
        <fullName evidence="10">Cytochrome b6-f complex subunit PetN</fullName>
    </recommendedName>
    <alternativeName>
        <fullName evidence="11">Cytochrome b6-f complex subunit VIII</fullName>
    </alternativeName>
</protein>
<dbReference type="InterPro" id="IPR036143">
    <property type="entry name" value="Cytochr_b6-f_cplx_su8_sf"/>
</dbReference>
<reference evidence="12" key="1">
    <citation type="submission" date="2022-10" db="EMBL/GenBank/DDBJ databases">
        <authorList>
            <person name="Chen Y."/>
            <person name="Dougan E. K."/>
            <person name="Chan C."/>
            <person name="Rhodes N."/>
            <person name="Thang M."/>
        </authorList>
    </citation>
    <scope>NUCLEOTIDE SEQUENCE</scope>
</reference>
<evidence type="ECO:0000256" key="3">
    <source>
        <dbReference type="ARBA" id="ARBA00010969"/>
    </source>
</evidence>
<sequence>MKPCRPAALSIPAQPVQGGLKGLFEPGLSGGPWHPWHPWQWQPWRDGVMAMAVVRAARAARAVQVAQRAHSRPMEVPAARRLRMLQRPKEDLRQATAFSRVSKFLSMPAEPAETTEEHRSDSRKSQELRALLKRCRSPEGLVTMLKNALFEGIRESSIFGAAMQTCGYRCWWMTLQKVRELQLQNAIKFDAVATSIGLTAITWNLRNEGLFDVLEERKEPALTMAKELWQEGVINAVVLTSALKLCTQLECPAAWQWGQQLWQETESGIEKNSIVYSAYITMLERYGDFSEVDRLLDFDEHLSPVLLGALVDLAGHRHDPARADAIWKKMVVQKRVKPIESSYNAYARAYLVSGDPEMAIAKMEEMFVRRVGQFTWINAKDHAQALLILYHSMPTEDNKERLQRFLRSSQVIFSGGGQRLSAAPKTAVEEWQKLRAGAQDLLRRSSQESNVPNTPHMPHLHDILLTWRASCKSRMASGPNFAFAGDYLPHHLGLLKPLSARSGDRSDSRALAAWPAFLEPIGRAVAGSAPQAAEISQAQMPQVSDIASSMTLADLSPLENPNISFVVLLSMFSMSIALVVWGRNAMACGGQESELSEQIYGASATFSFGFRVFGLCSWDSAMLAAPAFLGPLVQAPLQAPEAVTQLSNAPEIATNLALADLSPLENPNISFVVLLSMFSMSIALVAMPACELYQDVLEDEHDWDEAARRVEDGDAMVSGPQRSLCDSCRRPLHRYARLPRYQTFLMCSSAKECSRCEEDILPGDMHFICSSCSEIHICKDCLGKL</sequence>
<accession>A0A9P1FNC8</accession>
<evidence type="ECO:0000256" key="7">
    <source>
        <dbReference type="ARBA" id="ARBA00022989"/>
    </source>
</evidence>
<keyword evidence="14" id="KW-1185">Reference proteome</keyword>
<dbReference type="OrthoDB" id="433901at2759"/>
<evidence type="ECO:0000256" key="9">
    <source>
        <dbReference type="ARBA" id="ARBA00025834"/>
    </source>
</evidence>
<comment type="similarity">
    <text evidence="3">Belongs to the PetN family.</text>
</comment>
<comment type="subcellular location">
    <subcellularLocation>
        <location evidence="2">Membrane</location>
        <topology evidence="2">Single-pass membrane protein</topology>
    </subcellularLocation>
</comment>
<dbReference type="EMBL" id="CAMXCT030000557">
    <property type="protein sequence ID" value="CAL4767704.1"/>
    <property type="molecule type" value="Genomic_DNA"/>
</dbReference>
<organism evidence="12">
    <name type="scientific">Cladocopium goreaui</name>
    <dbReference type="NCBI Taxonomy" id="2562237"/>
    <lineage>
        <taxon>Eukaryota</taxon>
        <taxon>Sar</taxon>
        <taxon>Alveolata</taxon>
        <taxon>Dinophyceae</taxon>
        <taxon>Suessiales</taxon>
        <taxon>Symbiodiniaceae</taxon>
        <taxon>Cladocopium</taxon>
    </lineage>
</organism>
<dbReference type="InterPro" id="IPR005497">
    <property type="entry name" value="Cytochrome_b6-f_cplx_su8"/>
</dbReference>
<evidence type="ECO:0000256" key="4">
    <source>
        <dbReference type="ARBA" id="ARBA00022448"/>
    </source>
</evidence>
<keyword evidence="5" id="KW-0812">Transmembrane</keyword>
<dbReference type="Gene3D" id="1.25.40.10">
    <property type="entry name" value="Tetratricopeptide repeat domain"/>
    <property type="match status" value="1"/>
</dbReference>
<dbReference type="EMBL" id="CAMXCT010000557">
    <property type="protein sequence ID" value="CAI3980392.1"/>
    <property type="molecule type" value="Genomic_DNA"/>
</dbReference>
<evidence type="ECO:0000313" key="14">
    <source>
        <dbReference type="Proteomes" id="UP001152797"/>
    </source>
</evidence>
<comment type="caution">
    <text evidence="12">The sequence shown here is derived from an EMBL/GenBank/DDBJ whole genome shotgun (WGS) entry which is preliminary data.</text>
</comment>
<evidence type="ECO:0000256" key="1">
    <source>
        <dbReference type="ARBA" id="ARBA00003068"/>
    </source>
</evidence>
<reference evidence="13 14" key="2">
    <citation type="submission" date="2024-05" db="EMBL/GenBank/DDBJ databases">
        <authorList>
            <person name="Chen Y."/>
            <person name="Shah S."/>
            <person name="Dougan E. K."/>
            <person name="Thang M."/>
            <person name="Chan C."/>
        </authorList>
    </citation>
    <scope>NUCLEOTIDE SEQUENCE [LARGE SCALE GENOMIC DNA]</scope>
</reference>
<evidence type="ECO:0000256" key="6">
    <source>
        <dbReference type="ARBA" id="ARBA00022982"/>
    </source>
</evidence>
<comment type="function">
    <text evidence="1">Component of the cytochrome b6-f complex, which mediates electron transfer between photosystem II (PSII) and photosystem I (PSI), cyclic electron flow around PSI, and state transitions.</text>
</comment>
<evidence type="ECO:0000313" key="13">
    <source>
        <dbReference type="EMBL" id="CAL4767704.1"/>
    </source>
</evidence>
<dbReference type="Pfam" id="PF03742">
    <property type="entry name" value="PetN"/>
    <property type="match status" value="1"/>
</dbReference>
<dbReference type="GO" id="GO:0009512">
    <property type="term" value="C:cytochrome b6f complex"/>
    <property type="evidence" value="ECO:0007669"/>
    <property type="project" value="InterPro"/>
</dbReference>
<evidence type="ECO:0000256" key="8">
    <source>
        <dbReference type="ARBA" id="ARBA00023136"/>
    </source>
</evidence>
<evidence type="ECO:0000256" key="5">
    <source>
        <dbReference type="ARBA" id="ARBA00022692"/>
    </source>
</evidence>
<evidence type="ECO:0000256" key="10">
    <source>
        <dbReference type="ARBA" id="ARBA00031459"/>
    </source>
</evidence>
<dbReference type="SUPFAM" id="SSF103451">
    <property type="entry name" value="PetN subunit of the cytochrome b6f complex"/>
    <property type="match status" value="1"/>
</dbReference>
<dbReference type="Proteomes" id="UP001152797">
    <property type="component" value="Unassembled WGS sequence"/>
</dbReference>
<evidence type="ECO:0000313" key="12">
    <source>
        <dbReference type="EMBL" id="CAI3980392.1"/>
    </source>
</evidence>
<dbReference type="EMBL" id="CAMXCT020000557">
    <property type="protein sequence ID" value="CAL1133767.1"/>
    <property type="molecule type" value="Genomic_DNA"/>
</dbReference>
<dbReference type="GO" id="GO:0017004">
    <property type="term" value="P:cytochrome complex assembly"/>
    <property type="evidence" value="ECO:0007669"/>
    <property type="project" value="InterPro"/>
</dbReference>
<evidence type="ECO:0000256" key="11">
    <source>
        <dbReference type="ARBA" id="ARBA00031982"/>
    </source>
</evidence>
<dbReference type="InterPro" id="IPR011990">
    <property type="entry name" value="TPR-like_helical_dom_sf"/>
</dbReference>
<evidence type="ECO:0000256" key="2">
    <source>
        <dbReference type="ARBA" id="ARBA00004167"/>
    </source>
</evidence>
<dbReference type="AlphaFoldDB" id="A0A9P1FNC8"/>
<keyword evidence="8" id="KW-0472">Membrane</keyword>
<keyword evidence="6" id="KW-0249">Electron transport</keyword>